<organism evidence="3">
    <name type="scientific">Hemiselmis andersenii</name>
    <name type="common">Cryptophyte alga</name>
    <dbReference type="NCBI Taxonomy" id="464988"/>
    <lineage>
        <taxon>Eukaryota</taxon>
        <taxon>Cryptophyceae</taxon>
        <taxon>Cryptomonadales</taxon>
        <taxon>Hemiselmidaceae</taxon>
        <taxon>Hemiselmis</taxon>
    </lineage>
</organism>
<evidence type="ECO:0008006" key="4">
    <source>
        <dbReference type="Google" id="ProtNLM"/>
    </source>
</evidence>
<sequence>MSPVVVLPILLALLPSLPPSWAQGGASFHPRSSHHPVHHETTAHANNSCRLRNIAWLHMPKTGTSFGRTLIHCACPASSHKLPVHDSQGREPFSLISQWAHPPWNRRGERPREACEGGFDPRHSLLFHEPLPAEVIQDPSSRVVALFRDPRHRLASSFHYRKLAYGLNQTEWLERQGGMRTAEEYAAFPGIAGCQTRMLAGYPCASERHPVTSAMLELSLSRMQNLTFVGLTAHWGLTIRLFHAMFGGECWEGSWTHLRRGDYDPSLSSALRPEDDPHDWEVWKAAVKVFKRRLKEFGFPDEAVRAVRVWG</sequence>
<keyword evidence="2" id="KW-0732">Signal</keyword>
<dbReference type="Gene3D" id="3.40.50.300">
    <property type="entry name" value="P-loop containing nucleotide triphosphate hydrolases"/>
    <property type="match status" value="1"/>
</dbReference>
<name>A0A7S1EFJ6_HEMAN</name>
<gene>
    <name evidence="3" type="ORF">HAND00432_LOCUS24268</name>
</gene>
<dbReference type="SUPFAM" id="SSF52540">
    <property type="entry name" value="P-loop containing nucleoside triphosphate hydrolases"/>
    <property type="match status" value="1"/>
</dbReference>
<proteinExistence type="predicted"/>
<feature type="signal peptide" evidence="2">
    <location>
        <begin position="1"/>
        <end position="22"/>
    </location>
</feature>
<dbReference type="AlphaFoldDB" id="A0A7S1EFJ6"/>
<reference evidence="3" key="1">
    <citation type="submission" date="2021-01" db="EMBL/GenBank/DDBJ databases">
        <authorList>
            <person name="Corre E."/>
            <person name="Pelletier E."/>
            <person name="Niang G."/>
            <person name="Scheremetjew M."/>
            <person name="Finn R."/>
            <person name="Kale V."/>
            <person name="Holt S."/>
            <person name="Cochrane G."/>
            <person name="Meng A."/>
            <person name="Brown T."/>
            <person name="Cohen L."/>
        </authorList>
    </citation>
    <scope>NUCLEOTIDE SEQUENCE</scope>
    <source>
        <strain evidence="3">CCMP644</strain>
    </source>
</reference>
<accession>A0A7S1EFJ6</accession>
<dbReference type="InterPro" id="IPR027417">
    <property type="entry name" value="P-loop_NTPase"/>
</dbReference>
<feature type="region of interest" description="Disordered" evidence="1">
    <location>
        <begin position="24"/>
        <end position="43"/>
    </location>
</feature>
<feature type="chain" id="PRO_5031162279" description="Sulfotransferase domain-containing protein" evidence="2">
    <location>
        <begin position="23"/>
        <end position="311"/>
    </location>
</feature>
<dbReference type="EMBL" id="HBFX01040269">
    <property type="protein sequence ID" value="CAD8973267.1"/>
    <property type="molecule type" value="Transcribed_RNA"/>
</dbReference>
<protein>
    <recommendedName>
        <fullName evidence="4">Sulfotransferase domain-containing protein</fullName>
    </recommendedName>
</protein>
<evidence type="ECO:0000313" key="3">
    <source>
        <dbReference type="EMBL" id="CAD8973267.1"/>
    </source>
</evidence>
<evidence type="ECO:0000256" key="1">
    <source>
        <dbReference type="SAM" id="MobiDB-lite"/>
    </source>
</evidence>
<evidence type="ECO:0000256" key="2">
    <source>
        <dbReference type="SAM" id="SignalP"/>
    </source>
</evidence>